<dbReference type="InterPro" id="IPR027443">
    <property type="entry name" value="IPNS-like_sf"/>
</dbReference>
<accession>A0A9Q8T1N9</accession>
<comment type="subcellular location">
    <subcellularLocation>
        <location evidence="1">Cytoplasm</location>
    </subcellularLocation>
</comment>
<feature type="compositionally biased region" description="Polar residues" evidence="4">
    <location>
        <begin position="208"/>
        <end position="223"/>
    </location>
</feature>
<dbReference type="SUPFAM" id="SSF51197">
    <property type="entry name" value="Clavaminate synthase-like"/>
    <property type="match status" value="1"/>
</dbReference>
<feature type="compositionally biased region" description="Polar residues" evidence="4">
    <location>
        <begin position="727"/>
        <end position="739"/>
    </location>
</feature>
<feature type="region of interest" description="Disordered" evidence="4">
    <location>
        <begin position="326"/>
        <end position="504"/>
    </location>
</feature>
<feature type="compositionally biased region" description="Polar residues" evidence="4">
    <location>
        <begin position="372"/>
        <end position="388"/>
    </location>
</feature>
<reference evidence="7" key="1">
    <citation type="journal article" date="2021" name="Mol. Plant Microbe Interact.">
        <title>Complete Genome Sequence of the Plant-Pathogenic Fungus Colletotrichum lupini.</title>
        <authorList>
            <person name="Baroncelli R."/>
            <person name="Pensec F."/>
            <person name="Da Lio D."/>
            <person name="Boufleur T."/>
            <person name="Vicente I."/>
            <person name="Sarrocco S."/>
            <person name="Picot A."/>
            <person name="Baraldi E."/>
            <person name="Sukno S."/>
            <person name="Thon M."/>
            <person name="Le Floch G."/>
        </authorList>
    </citation>
    <scope>NUCLEOTIDE SEQUENCE</scope>
    <source>
        <strain evidence="7">IMI 504893</strain>
    </source>
</reference>
<dbReference type="RefSeq" id="XP_049149135.1">
    <property type="nucleotide sequence ID" value="XM_049291989.1"/>
</dbReference>
<feature type="compositionally biased region" description="Low complexity" evidence="4">
    <location>
        <begin position="480"/>
        <end position="491"/>
    </location>
</feature>
<evidence type="ECO:0000256" key="4">
    <source>
        <dbReference type="SAM" id="MobiDB-lite"/>
    </source>
</evidence>
<keyword evidence="8" id="KW-1185">Reference proteome</keyword>
<keyword evidence="3" id="KW-0175">Coiled coil</keyword>
<dbReference type="Pfam" id="PF07350">
    <property type="entry name" value="Gig2-like"/>
    <property type="match status" value="1"/>
</dbReference>
<dbReference type="Gene3D" id="1.20.5.170">
    <property type="match status" value="1"/>
</dbReference>
<feature type="domain" description="Mto1-like Mto2p-binding" evidence="6">
    <location>
        <begin position="1626"/>
        <end position="1663"/>
    </location>
</feature>
<feature type="region of interest" description="Disordered" evidence="4">
    <location>
        <begin position="1544"/>
        <end position="1614"/>
    </location>
</feature>
<feature type="compositionally biased region" description="Basic and acidic residues" evidence="4">
    <location>
        <begin position="712"/>
        <end position="723"/>
    </location>
</feature>
<feature type="compositionally biased region" description="Pro residues" evidence="4">
    <location>
        <begin position="153"/>
        <end position="165"/>
    </location>
</feature>
<feature type="region of interest" description="Disordered" evidence="4">
    <location>
        <begin position="545"/>
        <end position="593"/>
    </location>
</feature>
<feature type="compositionally biased region" description="Polar residues" evidence="4">
    <location>
        <begin position="1591"/>
        <end position="1611"/>
    </location>
</feature>
<dbReference type="InterPro" id="IPR010856">
    <property type="entry name" value="Gig2-like"/>
</dbReference>
<feature type="compositionally biased region" description="Low complexity" evidence="4">
    <location>
        <begin position="389"/>
        <end position="409"/>
    </location>
</feature>
<feature type="coiled-coil region" evidence="3">
    <location>
        <begin position="806"/>
        <end position="833"/>
    </location>
</feature>
<feature type="region of interest" description="Disordered" evidence="4">
    <location>
        <begin position="853"/>
        <end position="872"/>
    </location>
</feature>
<evidence type="ECO:0000256" key="1">
    <source>
        <dbReference type="ARBA" id="ARBA00004496"/>
    </source>
</evidence>
<feature type="compositionally biased region" description="Basic and acidic residues" evidence="4">
    <location>
        <begin position="227"/>
        <end position="239"/>
    </location>
</feature>
<dbReference type="Proteomes" id="UP000830671">
    <property type="component" value="Chromosome 6"/>
</dbReference>
<evidence type="ECO:0000313" key="8">
    <source>
        <dbReference type="Proteomes" id="UP000830671"/>
    </source>
</evidence>
<sequence length="2376" mass="265300">MFLFVFIFADQQSVLHTFSSIPFRASANTFITAKLCVYEEARRVEIFAGASIPCWWLRYLGKKGGRNTTKYLASNSSTPISCQRTCFVRHVDFTIVAIAPSRCHHRLATDKEGETLTLLSSIGLRYLQVPSCFSHPSPIIHHQRIFSFETPFQRPPFPGSSPPPETANHSLEDQRRARQRKIHTHHDDSRPTTARRVDDDGDDDTSRLNHSGSATVDESQNTPTKPPPDEQPHNNELGRRTPSSSRTNIEHQNESMLPPPRPQTSAVPDTSFVEGPTFDDSYHGDSLAESAVRAHLQDVESSFVSRVSPIPTITHEGTDDTYLFDGAAASSRSPAPARQPPASPSPSPRPRFDATPEEDSAIHNLPELRPQDSASADVSNTTSALETMSSSPAAAAAARTISRALSSASNRTDKQSGEPAPADDTEDEQSLSRAESAAESVSTTLRSKRSDGSLQGGSVDAGSTPGHSLRYGTRPKYLRSRGASQRSSVSSFITNPDTHDELESEGTANLGADFALQSGGAAGTLSLPRSLSSILSRSVSIGSMASGLDEPESLPSQLETLEEDDNRFSPRRSARNEDLLATPKPSKENLTAPTDTVIARHVRNVQVPESLAMEYRTKSGFVTPRKPSDMPLGASTRSGKNLTLKEQSSTIERLSKENFDLKLKVMFLSDRLDKLSEEGVKEMISENVELKTSLAVIQRDNKALRRRVKELEKQLKDDQDRPGTAKSGGSSNDTSSNLDAQEREEELTYLRERVEEYITEIERLRNDNMSKEAEKRKLSEVVRSLGERTSGNLGSQEEADVWKDLLEQETARREQSDEDNRKLRDEIFRMKQEASGGHGGMHHTTNIYNITKKHRQVSPSRPVSGLSGDLETNGGFSAASTLVDELRRESEQLRHENAELRREVGAQTSMLTSRNREKERLYQEIEDLKMAQRRGGPAPSTVDSLLERSASRAGAHHRSMSRVSASRTQMTEIDELEREELENKLAETRDKISEIKLQNQELQRELEGCMADFETAVEGKGQAEEIAATLQEDLDNAMNDLVALQAERDEALREQADMETEFESLRKEAQEEIDALEGEADQRNDEIQRLQFELNDRTENFDALQEEMRKMSEALLGLEDETAAKIGRIKQLEQELAEANKESEELESKLLESNDKAQRLSVQQESSQGEIAFLREEQEGDKIRIGDLEAALANTEQSLRDERDRIKELEQRLVTERRQHEMVSNQEKEEVTQFVNELNREMSAAKDEARRLRKSLTSREVEATEWKERLMELENNLREALGDLNGTRSSLLKSIAKLQRELENTVRELDTTKASLVEKDRIIKQRDALLESHGLESRKLGGELEKERQAHRTTKNQFETFQKTHLHVSRTVSTQDLRISELESSRTQDKKKISHLEATFRDQLTERNNLLLVLWTRLSALCGTDWAHDNSLINGRALPSLEAVATMLPGFSKNLLGAIKMIETMVGGFSSRVKGVERDLWREYQSLENNLEIRTKKLERLETIVRNSIASGSLGSYEQARMERLEDAYRQLKVENATLRTAQDVRSRAAYSATNDPSAVITEPGSGSPSPSIPTGPRERERKPRKGERTSTMTRSVSSHTVTTPGSTNHNPFEATLAERDPADNRWIFKLRDLENKLKAEREGRSQDRNAARQRLGGLETENPEKVELAGIALRRFHLYSLNLLYQQQSRNRRTAFARDLEEFCGQAAFWVQQSNTEASLSGVVCQPCLTEHPYVIYIPSRLVISKKSSTEANVWLLRGAPPTLRPSPALFAGFPPPSLASLATHLSLLDAISNSRWSRAESTTGRCMSFCTSKTDWSGAERGSPLVLLVMDVRLERGGSGASSSARLTGLMFDEQHIDPSFKLVRKKPLRLHHQQTTKMFRLHRLSQGRTRTPLRLPSSQYRTVMMGAAAPKKEGDISSVFVSLSGAAREPLPDRFRVLKEDLIAGHEDAVAASWNRLLRALREENKVIREKGPAIIPSVEFKDLEGDIERLKGDIRKRGAAVVRGVFDEKEARGYKEEVEEYVRKNPSTKVYELYWSHPQIKARSHPNMLKAQSTLMSSLWNKSPSAAISLQPVTYADRLRIRQPGDATFALGPHIDGGSVERWEREGYGKAGTYDAVFRGEWEKYDPWDVSARVEAVQDLYNGAGACSMFRMFQGWLSLSNCGPREGTLLVNPLVQLSTAYFLLRPFFQPRKEVSESGSGVAAGEGEEFLREENWAFTGGEAMSSELQGATPGHGQELSEALHPHLQLDGTMVHIPRIKPGDFVVWHADQIHAVDKVHQGQGDSSVMYIPVCPATDLNVGYLARQREAFLEGLPGPDFPGGKGESEHVGRPGEDAIEGVEARRAMGLEKLVGAGDGHGERDLIQRANKVLGV</sequence>
<feature type="region of interest" description="Disordered" evidence="4">
    <location>
        <begin position="150"/>
        <end position="284"/>
    </location>
</feature>
<feature type="region of interest" description="Disordered" evidence="4">
    <location>
        <begin position="712"/>
        <end position="744"/>
    </location>
</feature>
<organism evidence="7 8">
    <name type="scientific">Colletotrichum lupini</name>
    <dbReference type="NCBI Taxonomy" id="145971"/>
    <lineage>
        <taxon>Eukaryota</taxon>
        <taxon>Fungi</taxon>
        <taxon>Dikarya</taxon>
        <taxon>Ascomycota</taxon>
        <taxon>Pezizomycotina</taxon>
        <taxon>Sordariomycetes</taxon>
        <taxon>Hypocreomycetidae</taxon>
        <taxon>Glomerellales</taxon>
        <taxon>Glomerellaceae</taxon>
        <taxon>Colletotrichum</taxon>
        <taxon>Colletotrichum acutatum species complex</taxon>
    </lineage>
</organism>
<gene>
    <name evidence="7" type="ORF">CLUP02_13031</name>
</gene>
<dbReference type="Pfam" id="PF07989">
    <property type="entry name" value="Cnn_1N"/>
    <property type="match status" value="1"/>
</dbReference>
<dbReference type="KEGG" id="clup:CLUP02_13031"/>
<name>A0A9Q8T1N9_9PEZI</name>
<dbReference type="Gene3D" id="2.60.120.330">
    <property type="entry name" value="B-lactam Antibiotic, Isopenicillin N Synthase, Chain"/>
    <property type="match status" value="1"/>
</dbReference>
<dbReference type="Pfam" id="PF12808">
    <property type="entry name" value="Mto2_bdg"/>
    <property type="match status" value="1"/>
</dbReference>
<feature type="compositionally biased region" description="Low complexity" evidence="4">
    <location>
        <begin position="327"/>
        <end position="336"/>
    </location>
</feature>
<evidence type="ECO:0000259" key="5">
    <source>
        <dbReference type="Pfam" id="PF07989"/>
    </source>
</evidence>
<feature type="coiled-coil region" evidence="3">
    <location>
        <begin position="1484"/>
        <end position="1542"/>
    </location>
</feature>
<evidence type="ECO:0000256" key="2">
    <source>
        <dbReference type="ARBA" id="ARBA00022490"/>
    </source>
</evidence>
<dbReference type="PANTHER" id="PTHR30613">
    <property type="entry name" value="UNCHARACTERIZED PROTEIN YBIU-RELATED"/>
    <property type="match status" value="1"/>
</dbReference>
<evidence type="ECO:0000256" key="3">
    <source>
        <dbReference type="SAM" id="Coils"/>
    </source>
</evidence>
<dbReference type="PANTHER" id="PTHR30613:SF1">
    <property type="entry name" value="DUF1479 DOMAIN PROTEIN (AFU_ORTHOLOGUE AFUA_5G09280)"/>
    <property type="match status" value="1"/>
</dbReference>
<feature type="coiled-coil region" evidence="3">
    <location>
        <begin position="971"/>
        <end position="1319"/>
    </location>
</feature>
<feature type="compositionally biased region" description="Basic and acidic residues" evidence="4">
    <location>
        <begin position="1640"/>
        <end position="1651"/>
    </location>
</feature>
<feature type="compositionally biased region" description="Pro residues" evidence="4">
    <location>
        <begin position="337"/>
        <end position="349"/>
    </location>
</feature>
<feature type="region of interest" description="Disordered" evidence="4">
    <location>
        <begin position="1640"/>
        <end position="1659"/>
    </location>
</feature>
<feature type="domain" description="Centrosomin N-terminal motif 1" evidence="5">
    <location>
        <begin position="643"/>
        <end position="715"/>
    </location>
</feature>
<evidence type="ECO:0000259" key="6">
    <source>
        <dbReference type="Pfam" id="PF12808"/>
    </source>
</evidence>
<protein>
    <submittedName>
        <fullName evidence="7">Microtubule associated protein</fullName>
    </submittedName>
</protein>
<feature type="compositionally biased region" description="Low complexity" evidence="4">
    <location>
        <begin position="1564"/>
        <end position="1576"/>
    </location>
</feature>
<proteinExistence type="predicted"/>
<dbReference type="GeneID" id="73346999"/>
<dbReference type="InterPro" id="IPR012943">
    <property type="entry name" value="Cnn_1N"/>
</dbReference>
<dbReference type="GO" id="GO:0005737">
    <property type="term" value="C:cytoplasm"/>
    <property type="evidence" value="ECO:0007669"/>
    <property type="project" value="UniProtKB-SubCell"/>
</dbReference>
<feature type="compositionally biased region" description="Basic and acidic residues" evidence="4">
    <location>
        <begin position="185"/>
        <end position="198"/>
    </location>
</feature>
<dbReference type="EMBL" id="CP019478">
    <property type="protein sequence ID" value="UQC87526.1"/>
    <property type="molecule type" value="Genomic_DNA"/>
</dbReference>
<feature type="coiled-coil region" evidence="3">
    <location>
        <begin position="876"/>
        <end position="931"/>
    </location>
</feature>
<evidence type="ECO:0000313" key="7">
    <source>
        <dbReference type="EMBL" id="UQC87526.1"/>
    </source>
</evidence>
<dbReference type="InterPro" id="IPR024545">
    <property type="entry name" value="Mto1-like_Mto2p-bd"/>
</dbReference>
<keyword evidence="2" id="KW-0963">Cytoplasm</keyword>
<feature type="region of interest" description="Disordered" evidence="4">
    <location>
        <begin position="950"/>
        <end position="969"/>
    </location>
</feature>
<dbReference type="GO" id="GO:0005815">
    <property type="term" value="C:microtubule organizing center"/>
    <property type="evidence" value="ECO:0007669"/>
    <property type="project" value="InterPro"/>
</dbReference>